<reference evidence="3 4" key="1">
    <citation type="submission" date="2024-06" db="EMBL/GenBank/DDBJ databases">
        <title>The Natural Products Discovery Center: Release of the First 8490 Sequenced Strains for Exploring Actinobacteria Biosynthetic Diversity.</title>
        <authorList>
            <person name="Kalkreuter E."/>
            <person name="Kautsar S.A."/>
            <person name="Yang D."/>
            <person name="Bader C.D."/>
            <person name="Teijaro C.N."/>
            <person name="Fluegel L."/>
            <person name="Davis C.M."/>
            <person name="Simpson J.R."/>
            <person name="Lauterbach L."/>
            <person name="Steele A.D."/>
            <person name="Gui C."/>
            <person name="Meng S."/>
            <person name="Li G."/>
            <person name="Viehrig K."/>
            <person name="Ye F."/>
            <person name="Su P."/>
            <person name="Kiefer A.F."/>
            <person name="Nichols A."/>
            <person name="Cepeda A.J."/>
            <person name="Yan W."/>
            <person name="Fan B."/>
            <person name="Jiang Y."/>
            <person name="Adhikari A."/>
            <person name="Zheng C.-J."/>
            <person name="Schuster L."/>
            <person name="Cowan T.M."/>
            <person name="Smanski M.J."/>
            <person name="Chevrette M.G."/>
            <person name="De Carvalho L.P.S."/>
            <person name="Shen B."/>
        </authorList>
    </citation>
    <scope>NUCLEOTIDE SEQUENCE [LARGE SCALE GENOMIC DNA]</scope>
    <source>
        <strain evidence="3 4">NPDC052768</strain>
    </source>
</reference>
<organism evidence="3 4">
    <name type="scientific">Streptomyces werraensis</name>
    <dbReference type="NCBI Taxonomy" id="68284"/>
    <lineage>
        <taxon>Bacteria</taxon>
        <taxon>Bacillati</taxon>
        <taxon>Actinomycetota</taxon>
        <taxon>Actinomycetes</taxon>
        <taxon>Kitasatosporales</taxon>
        <taxon>Streptomycetaceae</taxon>
        <taxon>Streptomyces</taxon>
    </lineage>
</organism>
<gene>
    <name evidence="3" type="ORF">AB0K95_33020</name>
</gene>
<accession>A0ABV3JPD0</accession>
<evidence type="ECO:0000313" key="4">
    <source>
        <dbReference type="Proteomes" id="UP001552527"/>
    </source>
</evidence>
<protein>
    <submittedName>
        <fullName evidence="3">AMP-binding protein</fullName>
    </submittedName>
</protein>
<dbReference type="Proteomes" id="UP001552527">
    <property type="component" value="Unassembled WGS sequence"/>
</dbReference>
<evidence type="ECO:0000256" key="1">
    <source>
        <dbReference type="SAM" id="MobiDB-lite"/>
    </source>
</evidence>
<dbReference type="EMBL" id="JBFATE010000028">
    <property type="protein sequence ID" value="MEV5250032.1"/>
    <property type="molecule type" value="Genomic_DNA"/>
</dbReference>
<dbReference type="Pfam" id="PF00501">
    <property type="entry name" value="AMP-binding"/>
    <property type="match status" value="1"/>
</dbReference>
<dbReference type="SUPFAM" id="SSF56801">
    <property type="entry name" value="Acetyl-CoA synthetase-like"/>
    <property type="match status" value="1"/>
</dbReference>
<evidence type="ECO:0000259" key="2">
    <source>
        <dbReference type="Pfam" id="PF00501"/>
    </source>
</evidence>
<sequence length="121" mass="12588">MVGSVETDAGRRTGPGRGSGTLSDGGPRLRRTGRGGGAWKQPSRRRSWTSPSSGSTPPGGRWVARYADLLSGPELDPAQPAPEDLARLPYTSATTAEPKGVMLSHQTCSPTAATSCRSPRA</sequence>
<feature type="domain" description="AMP-dependent synthetase/ligase" evidence="2">
    <location>
        <begin position="65"/>
        <end position="113"/>
    </location>
</feature>
<evidence type="ECO:0000313" key="3">
    <source>
        <dbReference type="EMBL" id="MEV5250032.1"/>
    </source>
</evidence>
<feature type="compositionally biased region" description="Low complexity" evidence="1">
    <location>
        <begin position="48"/>
        <end position="62"/>
    </location>
</feature>
<proteinExistence type="predicted"/>
<dbReference type="Gene3D" id="3.40.50.980">
    <property type="match status" value="1"/>
</dbReference>
<dbReference type="InterPro" id="IPR000873">
    <property type="entry name" value="AMP-dep_synth/lig_dom"/>
</dbReference>
<feature type="compositionally biased region" description="Polar residues" evidence="1">
    <location>
        <begin position="104"/>
        <end position="121"/>
    </location>
</feature>
<dbReference type="RefSeq" id="WP_364027813.1">
    <property type="nucleotide sequence ID" value="NZ_JBFATD010000032.1"/>
</dbReference>
<feature type="region of interest" description="Disordered" evidence="1">
    <location>
        <begin position="1"/>
        <end position="121"/>
    </location>
</feature>
<comment type="caution">
    <text evidence="3">The sequence shown here is derived from an EMBL/GenBank/DDBJ whole genome shotgun (WGS) entry which is preliminary data.</text>
</comment>
<keyword evidence="4" id="KW-1185">Reference proteome</keyword>
<name>A0ABV3JPD0_9ACTN</name>